<keyword evidence="1" id="KW-0472">Membrane</keyword>
<proteinExistence type="predicted"/>
<gene>
    <name evidence="2" type="ORF">BV898_16838</name>
</gene>
<keyword evidence="1" id="KW-1133">Transmembrane helix</keyword>
<organism evidence="2 3">
    <name type="scientific">Hypsibius exemplaris</name>
    <name type="common">Freshwater tardigrade</name>
    <dbReference type="NCBI Taxonomy" id="2072580"/>
    <lineage>
        <taxon>Eukaryota</taxon>
        <taxon>Metazoa</taxon>
        <taxon>Ecdysozoa</taxon>
        <taxon>Tardigrada</taxon>
        <taxon>Eutardigrada</taxon>
        <taxon>Parachela</taxon>
        <taxon>Hypsibioidea</taxon>
        <taxon>Hypsibiidae</taxon>
        <taxon>Hypsibius</taxon>
    </lineage>
</organism>
<dbReference type="AlphaFoldDB" id="A0A9X6RLG5"/>
<feature type="transmembrane region" description="Helical" evidence="1">
    <location>
        <begin position="34"/>
        <end position="62"/>
    </location>
</feature>
<dbReference type="Proteomes" id="UP000192578">
    <property type="component" value="Unassembled WGS sequence"/>
</dbReference>
<keyword evidence="3" id="KW-1185">Reference proteome</keyword>
<dbReference type="EMBL" id="MTYJ01000265">
    <property type="protein sequence ID" value="OWA52383.1"/>
    <property type="molecule type" value="Genomic_DNA"/>
</dbReference>
<reference evidence="3" key="1">
    <citation type="submission" date="2017-01" db="EMBL/GenBank/DDBJ databases">
        <title>Comparative genomics of anhydrobiosis in the tardigrade Hypsibius dujardini.</title>
        <authorList>
            <person name="Yoshida Y."/>
            <person name="Koutsovoulos G."/>
            <person name="Laetsch D."/>
            <person name="Stevens L."/>
            <person name="Kumar S."/>
            <person name="Horikawa D."/>
            <person name="Ishino K."/>
            <person name="Komine S."/>
            <person name="Tomita M."/>
            <person name="Blaxter M."/>
            <person name="Arakawa K."/>
        </authorList>
    </citation>
    <scope>NUCLEOTIDE SEQUENCE [LARGE SCALE GENOMIC DNA]</scope>
    <source>
        <strain evidence="3">Z151</strain>
    </source>
</reference>
<evidence type="ECO:0000256" key="1">
    <source>
        <dbReference type="SAM" id="Phobius"/>
    </source>
</evidence>
<comment type="caution">
    <text evidence="2">The sequence shown here is derived from an EMBL/GenBank/DDBJ whole genome shotgun (WGS) entry which is preliminary data.</text>
</comment>
<evidence type="ECO:0000313" key="2">
    <source>
        <dbReference type="EMBL" id="OWA52383.1"/>
    </source>
</evidence>
<name>A0A9X6RLG5_HYPEX</name>
<keyword evidence="1" id="KW-0812">Transmembrane</keyword>
<protein>
    <submittedName>
        <fullName evidence="2">Uncharacterized protein</fullName>
    </submittedName>
</protein>
<accession>A0A9X6RLG5</accession>
<evidence type="ECO:0000313" key="3">
    <source>
        <dbReference type="Proteomes" id="UP000192578"/>
    </source>
</evidence>
<sequence length="101" mass="11053">MANNSNKNSLPNGIFFNGSSVAGREAELFRQRQLLIFFVAVIITNGTRILSNILLLIAMAIYPGDPPVKQQFAHRPLPLIIDLYTAAISSHLSMNIANSAE</sequence>